<organism evidence="2 3">
    <name type="scientific">Streptomyces longispororuber</name>
    <dbReference type="NCBI Taxonomy" id="68230"/>
    <lineage>
        <taxon>Bacteria</taxon>
        <taxon>Bacillati</taxon>
        <taxon>Actinomycetota</taxon>
        <taxon>Actinomycetes</taxon>
        <taxon>Kitasatosporales</taxon>
        <taxon>Streptomycetaceae</taxon>
        <taxon>Streptomyces</taxon>
    </lineage>
</organism>
<gene>
    <name evidence="2" type="ORF">GCM10018785_30200</name>
</gene>
<keyword evidence="3" id="KW-1185">Reference proteome</keyword>
<dbReference type="AlphaFoldDB" id="A0A918ZNB9"/>
<reference evidence="2" key="2">
    <citation type="submission" date="2020-09" db="EMBL/GenBank/DDBJ databases">
        <authorList>
            <person name="Sun Q."/>
            <person name="Ohkuma M."/>
        </authorList>
    </citation>
    <scope>NUCLEOTIDE SEQUENCE</scope>
    <source>
        <strain evidence="2">JCM 4784</strain>
    </source>
</reference>
<sequence length="112" mass="11185">MREHSAPRTVLTSKKPSGRVVTCPVNPVREPAATGAGRNAPASASAAPDGRGKCAPPGLAVTDGATDIGLIRLPRGVRAGPRPPKPAEAPLRTGAVCCACAPSPLQPAVLPV</sequence>
<accession>A0A918ZNB9</accession>
<reference evidence="2" key="1">
    <citation type="journal article" date="2014" name="Int. J. Syst. Evol. Microbiol.">
        <title>Complete genome sequence of Corynebacterium casei LMG S-19264T (=DSM 44701T), isolated from a smear-ripened cheese.</title>
        <authorList>
            <consortium name="US DOE Joint Genome Institute (JGI-PGF)"/>
            <person name="Walter F."/>
            <person name="Albersmeier A."/>
            <person name="Kalinowski J."/>
            <person name="Ruckert C."/>
        </authorList>
    </citation>
    <scope>NUCLEOTIDE SEQUENCE</scope>
    <source>
        <strain evidence="2">JCM 4784</strain>
    </source>
</reference>
<evidence type="ECO:0000313" key="2">
    <source>
        <dbReference type="EMBL" id="GHE58918.1"/>
    </source>
</evidence>
<dbReference type="Proteomes" id="UP000608024">
    <property type="component" value="Unassembled WGS sequence"/>
</dbReference>
<protein>
    <submittedName>
        <fullName evidence="2">Uncharacterized protein</fullName>
    </submittedName>
</protein>
<name>A0A918ZNB9_9ACTN</name>
<proteinExistence type="predicted"/>
<dbReference type="EMBL" id="BNBT01000037">
    <property type="protein sequence ID" value="GHE58918.1"/>
    <property type="molecule type" value="Genomic_DNA"/>
</dbReference>
<evidence type="ECO:0000256" key="1">
    <source>
        <dbReference type="SAM" id="MobiDB-lite"/>
    </source>
</evidence>
<comment type="caution">
    <text evidence="2">The sequence shown here is derived from an EMBL/GenBank/DDBJ whole genome shotgun (WGS) entry which is preliminary data.</text>
</comment>
<evidence type="ECO:0000313" key="3">
    <source>
        <dbReference type="Proteomes" id="UP000608024"/>
    </source>
</evidence>
<feature type="region of interest" description="Disordered" evidence="1">
    <location>
        <begin position="1"/>
        <end position="53"/>
    </location>
</feature>